<feature type="compositionally biased region" description="Basic and acidic residues" evidence="1">
    <location>
        <begin position="42"/>
        <end position="63"/>
    </location>
</feature>
<comment type="caution">
    <text evidence="2">The sequence shown here is derived from an EMBL/GenBank/DDBJ whole genome shotgun (WGS) entry which is preliminary data.</text>
</comment>
<dbReference type="Proteomes" id="UP000789396">
    <property type="component" value="Unassembled WGS sequence"/>
</dbReference>
<sequence>MMLKRRSTENSIEVWTSLGLIESSPKRRSTEDSTEDSLSLSHHWDSSSHHRNVDRLRSGDHWDSSSPHQNLSSGLVKSPPKLRLTEDSTEVFVIIGTRRVPTETSIYRGLKRGLGHHWDSSRLNLSLGIIRTHRVLTETSIYQELKRGLGHHWDSS</sequence>
<feature type="compositionally biased region" description="Polar residues" evidence="1">
    <location>
        <begin position="64"/>
        <end position="75"/>
    </location>
</feature>
<evidence type="ECO:0000256" key="1">
    <source>
        <dbReference type="SAM" id="MobiDB-lite"/>
    </source>
</evidence>
<dbReference type="EMBL" id="CAJVPZ010020921">
    <property type="protein sequence ID" value="CAG8703577.1"/>
    <property type="molecule type" value="Genomic_DNA"/>
</dbReference>
<evidence type="ECO:0000313" key="2">
    <source>
        <dbReference type="EMBL" id="CAG8703577.1"/>
    </source>
</evidence>
<proteinExistence type="predicted"/>
<feature type="non-terminal residue" evidence="2">
    <location>
        <position position="1"/>
    </location>
</feature>
<gene>
    <name evidence="2" type="ORF">RFULGI_LOCUS10515</name>
</gene>
<keyword evidence="3" id="KW-1185">Reference proteome</keyword>
<name>A0A9N9HST5_9GLOM</name>
<dbReference type="AlphaFoldDB" id="A0A9N9HST5"/>
<feature type="region of interest" description="Disordered" evidence="1">
    <location>
        <begin position="23"/>
        <end position="80"/>
    </location>
</feature>
<protein>
    <submittedName>
        <fullName evidence="2">2370_t:CDS:1</fullName>
    </submittedName>
</protein>
<accession>A0A9N9HST5</accession>
<evidence type="ECO:0000313" key="3">
    <source>
        <dbReference type="Proteomes" id="UP000789396"/>
    </source>
</evidence>
<reference evidence="2" key="1">
    <citation type="submission" date="2021-06" db="EMBL/GenBank/DDBJ databases">
        <authorList>
            <person name="Kallberg Y."/>
            <person name="Tangrot J."/>
            <person name="Rosling A."/>
        </authorList>
    </citation>
    <scope>NUCLEOTIDE SEQUENCE</scope>
    <source>
        <strain evidence="2">IN212</strain>
    </source>
</reference>
<organism evidence="2 3">
    <name type="scientific">Racocetra fulgida</name>
    <dbReference type="NCBI Taxonomy" id="60492"/>
    <lineage>
        <taxon>Eukaryota</taxon>
        <taxon>Fungi</taxon>
        <taxon>Fungi incertae sedis</taxon>
        <taxon>Mucoromycota</taxon>
        <taxon>Glomeromycotina</taxon>
        <taxon>Glomeromycetes</taxon>
        <taxon>Diversisporales</taxon>
        <taxon>Gigasporaceae</taxon>
        <taxon>Racocetra</taxon>
    </lineage>
</organism>